<name>A0AAE3GK96_9PSEU</name>
<dbReference type="Proteomes" id="UP001206128">
    <property type="component" value="Unassembled WGS sequence"/>
</dbReference>
<keyword evidence="1" id="KW-0805">Transcription regulation</keyword>
<evidence type="ECO:0000259" key="4">
    <source>
        <dbReference type="PROSITE" id="PS01124"/>
    </source>
</evidence>
<dbReference type="InterPro" id="IPR050204">
    <property type="entry name" value="AraC_XylS_family_regulators"/>
</dbReference>
<keyword evidence="3" id="KW-0804">Transcription</keyword>
<dbReference type="PRINTS" id="PR00032">
    <property type="entry name" value="HTHARAC"/>
</dbReference>
<dbReference type="PROSITE" id="PS01124">
    <property type="entry name" value="HTH_ARAC_FAMILY_2"/>
    <property type="match status" value="1"/>
</dbReference>
<dbReference type="PANTHER" id="PTHR46796:SF13">
    <property type="entry name" value="HTH-TYPE TRANSCRIPTIONAL ACTIVATOR RHAS"/>
    <property type="match status" value="1"/>
</dbReference>
<dbReference type="InterPro" id="IPR009057">
    <property type="entry name" value="Homeodomain-like_sf"/>
</dbReference>
<comment type="caution">
    <text evidence="5">The sequence shown here is derived from an EMBL/GenBank/DDBJ whole genome shotgun (WGS) entry which is preliminary data.</text>
</comment>
<accession>A0AAE3GK96</accession>
<dbReference type="Pfam" id="PF12833">
    <property type="entry name" value="HTH_18"/>
    <property type="match status" value="1"/>
</dbReference>
<gene>
    <name evidence="5" type="ORF">LX83_006027</name>
</gene>
<dbReference type="AlphaFoldDB" id="A0AAE3GK96"/>
<dbReference type="InterPro" id="IPR018060">
    <property type="entry name" value="HTH_AraC"/>
</dbReference>
<evidence type="ECO:0000313" key="5">
    <source>
        <dbReference type="EMBL" id="MCP2169143.1"/>
    </source>
</evidence>
<reference evidence="5" key="1">
    <citation type="submission" date="2022-06" db="EMBL/GenBank/DDBJ databases">
        <title>Genomic Encyclopedia of Archaeal and Bacterial Type Strains, Phase II (KMG-II): from individual species to whole genera.</title>
        <authorList>
            <person name="Goeker M."/>
        </authorList>
    </citation>
    <scope>NUCLEOTIDE SEQUENCE</scope>
    <source>
        <strain evidence="5">DSM 43935</strain>
    </source>
</reference>
<dbReference type="InterPro" id="IPR020449">
    <property type="entry name" value="Tscrpt_reg_AraC-type_HTH"/>
</dbReference>
<evidence type="ECO:0000256" key="3">
    <source>
        <dbReference type="ARBA" id="ARBA00023163"/>
    </source>
</evidence>
<keyword evidence="2 5" id="KW-0238">DNA-binding</keyword>
<dbReference type="GO" id="GO:0003700">
    <property type="term" value="F:DNA-binding transcription factor activity"/>
    <property type="evidence" value="ECO:0007669"/>
    <property type="project" value="InterPro"/>
</dbReference>
<dbReference type="Pfam" id="PF12852">
    <property type="entry name" value="Cupin_6"/>
    <property type="match status" value="1"/>
</dbReference>
<dbReference type="PANTHER" id="PTHR46796">
    <property type="entry name" value="HTH-TYPE TRANSCRIPTIONAL ACTIVATOR RHAS-RELATED"/>
    <property type="match status" value="1"/>
</dbReference>
<evidence type="ECO:0000256" key="2">
    <source>
        <dbReference type="ARBA" id="ARBA00023125"/>
    </source>
</evidence>
<evidence type="ECO:0000313" key="6">
    <source>
        <dbReference type="Proteomes" id="UP001206128"/>
    </source>
</evidence>
<dbReference type="SMART" id="SM00342">
    <property type="entry name" value="HTH_ARAC"/>
    <property type="match status" value="1"/>
</dbReference>
<protein>
    <submittedName>
        <fullName evidence="5">AraC-type DNA-binding protein</fullName>
    </submittedName>
</protein>
<dbReference type="GO" id="GO:0043565">
    <property type="term" value="F:sequence-specific DNA binding"/>
    <property type="evidence" value="ECO:0007669"/>
    <property type="project" value="InterPro"/>
</dbReference>
<keyword evidence="6" id="KW-1185">Reference proteome</keyword>
<dbReference type="EMBL" id="JAMTCK010000017">
    <property type="protein sequence ID" value="MCP2169143.1"/>
    <property type="molecule type" value="Genomic_DNA"/>
</dbReference>
<feature type="domain" description="HTH araC/xylS-type" evidence="4">
    <location>
        <begin position="149"/>
        <end position="247"/>
    </location>
</feature>
<dbReference type="SUPFAM" id="SSF46689">
    <property type="entry name" value="Homeodomain-like"/>
    <property type="match status" value="1"/>
</dbReference>
<sequence>MPLRGAAWLSTEEDGGSRLVRVGETAIVRGPGPFTLADRPRSAEPPGARLVERTVLLVGAYHVWGEVSRRLLGVLPPVAVLPDGDECGGGCGSLRDFLDWQAAAPQPGRQVVLDRLLDWLLVCALRGWFDQPEAVSPGWFRALSDEVVGPVLRAMHAAPERAWTRAALAAEAGVARTTLANRFTRLVGVPPLTYLTDWRMTLFADLLTESTATVAAVARQVGYADAFGFSAAFKRFHAVSPSEYRRTNRAASDRAGIRAGIRAGVGAGVSAGIRAATGRTGTDRVAATSAVPDCVAADCSPV</sequence>
<organism evidence="5 6">
    <name type="scientific">Goodfellowiella coeruleoviolacea</name>
    <dbReference type="NCBI Taxonomy" id="334858"/>
    <lineage>
        <taxon>Bacteria</taxon>
        <taxon>Bacillati</taxon>
        <taxon>Actinomycetota</taxon>
        <taxon>Actinomycetes</taxon>
        <taxon>Pseudonocardiales</taxon>
        <taxon>Pseudonocardiaceae</taxon>
        <taxon>Goodfellowiella</taxon>
    </lineage>
</organism>
<dbReference type="Gene3D" id="1.10.10.60">
    <property type="entry name" value="Homeodomain-like"/>
    <property type="match status" value="2"/>
</dbReference>
<evidence type="ECO:0000256" key="1">
    <source>
        <dbReference type="ARBA" id="ARBA00023015"/>
    </source>
</evidence>
<dbReference type="InterPro" id="IPR032783">
    <property type="entry name" value="AraC_lig"/>
</dbReference>
<proteinExistence type="predicted"/>